<evidence type="ECO:0000256" key="1">
    <source>
        <dbReference type="SAM" id="MobiDB-lite"/>
    </source>
</evidence>
<dbReference type="Gene3D" id="3.40.50.620">
    <property type="entry name" value="HUPs"/>
    <property type="match status" value="1"/>
</dbReference>
<feature type="region of interest" description="Disordered" evidence="1">
    <location>
        <begin position="294"/>
        <end position="333"/>
    </location>
</feature>
<evidence type="ECO:0000313" key="3">
    <source>
        <dbReference type="EMBL" id="TNY17671.1"/>
    </source>
</evidence>
<accession>A0A5C5FPE1</accession>
<comment type="caution">
    <text evidence="3">The sequence shown here is derived from an EMBL/GenBank/DDBJ whole genome shotgun (WGS) entry which is preliminary data.</text>
</comment>
<reference evidence="3 4" key="1">
    <citation type="submission" date="2019-03" db="EMBL/GenBank/DDBJ databases">
        <title>Rhodosporidium diobovatum UCD-FST 08-225 genome sequencing, assembly, and annotation.</title>
        <authorList>
            <person name="Fakankun I.U."/>
            <person name="Fristensky B."/>
            <person name="Levin D.B."/>
        </authorList>
    </citation>
    <scope>NUCLEOTIDE SEQUENCE [LARGE SCALE GENOMIC DNA]</scope>
    <source>
        <strain evidence="3 4">UCD-FST 08-225</strain>
    </source>
</reference>
<gene>
    <name evidence="3" type="ORF">DMC30DRAFT_405253</name>
</gene>
<dbReference type="InterPro" id="IPR014729">
    <property type="entry name" value="Rossmann-like_a/b/a_fold"/>
</dbReference>
<feature type="compositionally biased region" description="Basic and acidic residues" evidence="1">
    <location>
        <begin position="156"/>
        <end position="166"/>
    </location>
</feature>
<dbReference type="NCBIfam" id="TIGR00125">
    <property type="entry name" value="cyt_tran_rel"/>
    <property type="match status" value="1"/>
</dbReference>
<dbReference type="Pfam" id="PF01467">
    <property type="entry name" value="CTP_transf_like"/>
    <property type="match status" value="1"/>
</dbReference>
<dbReference type="Proteomes" id="UP000311382">
    <property type="component" value="Unassembled WGS sequence"/>
</dbReference>
<evidence type="ECO:0000259" key="2">
    <source>
        <dbReference type="Pfam" id="PF01467"/>
    </source>
</evidence>
<dbReference type="GO" id="GO:0003824">
    <property type="term" value="F:catalytic activity"/>
    <property type="evidence" value="ECO:0007669"/>
    <property type="project" value="InterPro"/>
</dbReference>
<feature type="region of interest" description="Disordered" evidence="1">
    <location>
        <begin position="57"/>
        <end position="90"/>
    </location>
</feature>
<feature type="compositionally biased region" description="Basic residues" evidence="1">
    <location>
        <begin position="294"/>
        <end position="312"/>
    </location>
</feature>
<organism evidence="3 4">
    <name type="scientific">Rhodotorula diobovata</name>
    <dbReference type="NCBI Taxonomy" id="5288"/>
    <lineage>
        <taxon>Eukaryota</taxon>
        <taxon>Fungi</taxon>
        <taxon>Dikarya</taxon>
        <taxon>Basidiomycota</taxon>
        <taxon>Pucciniomycotina</taxon>
        <taxon>Microbotryomycetes</taxon>
        <taxon>Sporidiobolales</taxon>
        <taxon>Sporidiobolaceae</taxon>
        <taxon>Rhodotorula</taxon>
    </lineage>
</organism>
<keyword evidence="4" id="KW-1185">Reference proteome</keyword>
<dbReference type="InterPro" id="IPR004821">
    <property type="entry name" value="Cyt_trans-like"/>
</dbReference>
<feature type="domain" description="Cytidyltransferase-like" evidence="2">
    <location>
        <begin position="191"/>
        <end position="260"/>
    </location>
</feature>
<dbReference type="AlphaFoldDB" id="A0A5C5FPE1"/>
<name>A0A5C5FPE1_9BASI</name>
<feature type="compositionally biased region" description="Low complexity" evidence="1">
    <location>
        <begin position="68"/>
        <end position="90"/>
    </location>
</feature>
<protein>
    <recommendedName>
        <fullName evidence="2">Cytidyltransferase-like domain-containing protein</fullName>
    </recommendedName>
</protein>
<dbReference type="EMBL" id="SOZI01000184">
    <property type="protein sequence ID" value="TNY17671.1"/>
    <property type="molecule type" value="Genomic_DNA"/>
</dbReference>
<proteinExistence type="predicted"/>
<dbReference type="STRING" id="5288.A0A5C5FPE1"/>
<sequence length="333" mass="35699">MSHDPSDRFLVLSFPSISHWVTLPRATSSSSPLSSHLDAVHHAAQQTTQSLTVVIRTPSDAPSPWRNPSAPTTSSPPLSSSPSSDPSLSPTALFLPLEQALARVYNAATSAFFASDDGPLKNVDVVVEQLRDISRVCIPQDAQVDRWEWTDAAAEGDGKGKGKADGARAPPPPPEAGASSGLPPLYPVVALGGTFDHLHAGHKILLTMACSLCSQRLVVGVSDDHLLVNKKYRHLVQSLDERLAAVTRFVALVRPAIECDAVPLQVRPSRADLARFPWLGAGLTLGGRTRRTCMARRRTTRASRRSSSRTRRAQGGTRVSLSLPHSLCPGSRS</sequence>
<dbReference type="SUPFAM" id="SSF52374">
    <property type="entry name" value="Nucleotidylyl transferase"/>
    <property type="match status" value="1"/>
</dbReference>
<dbReference type="OrthoDB" id="330671at2759"/>
<feature type="region of interest" description="Disordered" evidence="1">
    <location>
        <begin position="154"/>
        <end position="181"/>
    </location>
</feature>
<evidence type="ECO:0000313" key="4">
    <source>
        <dbReference type="Proteomes" id="UP000311382"/>
    </source>
</evidence>